<accession>A0A5P9P2I1</accession>
<proteinExistence type="predicted"/>
<dbReference type="EMBL" id="CP045488">
    <property type="protein sequence ID" value="QFU82339.1"/>
    <property type="molecule type" value="Genomic_DNA"/>
</dbReference>
<dbReference type="RefSeq" id="WP_152940262.1">
    <property type="nucleotide sequence ID" value="NZ_CP045488.1"/>
</dbReference>
<dbReference type="GeneID" id="42300839"/>
<name>A0A5P9P2I1_9EURY</name>
<dbReference type="AlphaFoldDB" id="A0A5P9P2I1"/>
<sequence>MTVSKNDLRLPADALILYCLYCCGQGTSISIADMISRNERDVSQRISKLSELGLVTGVDSPTEPVTLSTPDGVDAAEKFVAYLFPDQRHKIEQMMAYSVTWN</sequence>
<evidence type="ECO:0000313" key="2">
    <source>
        <dbReference type="Proteomes" id="UP000326170"/>
    </source>
</evidence>
<keyword evidence="2" id="KW-1185">Reference proteome</keyword>
<dbReference type="InterPro" id="IPR036390">
    <property type="entry name" value="WH_DNA-bd_sf"/>
</dbReference>
<dbReference type="SUPFAM" id="SSF46785">
    <property type="entry name" value="Winged helix' DNA-binding domain"/>
    <property type="match status" value="1"/>
</dbReference>
<evidence type="ECO:0000313" key="1">
    <source>
        <dbReference type="EMBL" id="QFU82339.1"/>
    </source>
</evidence>
<evidence type="ECO:0008006" key="3">
    <source>
        <dbReference type="Google" id="ProtNLM"/>
    </source>
</evidence>
<dbReference type="OrthoDB" id="380430at2157"/>
<reference evidence="1 2" key="1">
    <citation type="journal article" date="2007" name="Int. J. Syst. Evol. Microbiol.">
        <title>Natronorubrum sulfidifaciens sp. nov., an extremely haloalkaliphilic archaeon isolated from Aiding salt lake in Xin-Jiang, China.</title>
        <authorList>
            <person name="Cui H.L."/>
            <person name="Tohty D."/>
            <person name="Liu H.C."/>
            <person name="Liu S.J."/>
            <person name="Oren A."/>
            <person name="Zhou P.J."/>
        </authorList>
    </citation>
    <scope>NUCLEOTIDE SEQUENCE [LARGE SCALE GENOMIC DNA]</scope>
    <source>
        <strain evidence="1 2">7-3</strain>
    </source>
</reference>
<dbReference type="Proteomes" id="UP000326170">
    <property type="component" value="Chromosome"/>
</dbReference>
<organism evidence="1 2">
    <name type="scientific">Natronorubrum aibiense</name>
    <dbReference type="NCBI Taxonomy" id="348826"/>
    <lineage>
        <taxon>Archaea</taxon>
        <taxon>Methanobacteriati</taxon>
        <taxon>Methanobacteriota</taxon>
        <taxon>Stenosarchaea group</taxon>
        <taxon>Halobacteria</taxon>
        <taxon>Halobacteriales</taxon>
        <taxon>Natrialbaceae</taxon>
        <taxon>Natronorubrum</taxon>
    </lineage>
</organism>
<gene>
    <name evidence="1" type="ORF">GCU68_07285</name>
</gene>
<dbReference type="KEGG" id="nas:GCU68_07285"/>
<protein>
    <recommendedName>
        <fullName evidence="3">MarR family transcriptional regulator</fullName>
    </recommendedName>
</protein>